<name>A0A1X1ZY31_9MYCO</name>
<keyword evidence="4" id="KW-1185">Reference proteome</keyword>
<dbReference type="PRINTS" id="PR00944">
    <property type="entry name" value="CUEXPORT"/>
</dbReference>
<dbReference type="RefSeq" id="WP_085164395.1">
    <property type="nucleotide sequence ID" value="NZ_JACKSS010000166.1"/>
</dbReference>
<proteinExistence type="predicted"/>
<evidence type="ECO:0000313" key="3">
    <source>
        <dbReference type="EMBL" id="ORW30300.1"/>
    </source>
</evidence>
<dbReference type="Proteomes" id="UP000193781">
    <property type="component" value="Unassembled WGS sequence"/>
</dbReference>
<accession>A0A1X1ZY31</accession>
<dbReference type="GO" id="GO:0006825">
    <property type="term" value="P:copper ion transport"/>
    <property type="evidence" value="ECO:0007669"/>
    <property type="project" value="InterPro"/>
</dbReference>
<comment type="caution">
    <text evidence="3">The sequence shown here is derived from an EMBL/GenBank/DDBJ whole genome shotgun (WGS) entry which is preliminary data.</text>
</comment>
<dbReference type="AlphaFoldDB" id="A0A1X1ZY31"/>
<dbReference type="OrthoDB" id="9813965at2"/>
<gene>
    <name evidence="3" type="ORF">AWC17_26550</name>
</gene>
<dbReference type="Gene3D" id="3.30.70.100">
    <property type="match status" value="1"/>
</dbReference>
<sequence>MSTVTVTVDGMSCDHCASSVREELGHIPGVKEVDVDLASGQVCIVSDYPVGTAAIEHAVDEAGYQLGG</sequence>
<reference evidence="3 4" key="1">
    <citation type="submission" date="2016-01" db="EMBL/GenBank/DDBJ databases">
        <title>The new phylogeny of the genus Mycobacterium.</title>
        <authorList>
            <person name="Tarcisio F."/>
            <person name="Conor M."/>
            <person name="Antonella G."/>
            <person name="Elisabetta G."/>
            <person name="Giulia F.S."/>
            <person name="Sara T."/>
            <person name="Anna F."/>
            <person name="Clotilde B."/>
            <person name="Roberto B."/>
            <person name="Veronica D.S."/>
            <person name="Fabio R."/>
            <person name="Monica P."/>
            <person name="Olivier J."/>
            <person name="Enrico T."/>
            <person name="Nicola S."/>
        </authorList>
    </citation>
    <scope>NUCLEOTIDE SEQUENCE [LARGE SCALE GENOMIC DNA]</scope>
    <source>
        <strain evidence="3 4">DSM 44803</strain>
    </source>
</reference>
<dbReference type="PROSITE" id="PS50846">
    <property type="entry name" value="HMA_2"/>
    <property type="match status" value="1"/>
</dbReference>
<dbReference type="SUPFAM" id="SSF55008">
    <property type="entry name" value="HMA, heavy metal-associated domain"/>
    <property type="match status" value="1"/>
</dbReference>
<dbReference type="Pfam" id="PF00403">
    <property type="entry name" value="HMA"/>
    <property type="match status" value="1"/>
</dbReference>
<dbReference type="PROSITE" id="PS01047">
    <property type="entry name" value="HMA_1"/>
    <property type="match status" value="1"/>
</dbReference>
<keyword evidence="1" id="KW-0479">Metal-binding</keyword>
<organism evidence="3 4">
    <name type="scientific">Mycobacterium nebraskense</name>
    <dbReference type="NCBI Taxonomy" id="244292"/>
    <lineage>
        <taxon>Bacteria</taxon>
        <taxon>Bacillati</taxon>
        <taxon>Actinomycetota</taxon>
        <taxon>Actinomycetes</taxon>
        <taxon>Mycobacteriales</taxon>
        <taxon>Mycobacteriaceae</taxon>
        <taxon>Mycobacterium</taxon>
    </lineage>
</organism>
<evidence type="ECO:0000313" key="4">
    <source>
        <dbReference type="Proteomes" id="UP000193781"/>
    </source>
</evidence>
<dbReference type="EMBL" id="LQPH01000047">
    <property type="protein sequence ID" value="ORW30300.1"/>
    <property type="molecule type" value="Genomic_DNA"/>
</dbReference>
<evidence type="ECO:0000259" key="2">
    <source>
        <dbReference type="PROSITE" id="PS50846"/>
    </source>
</evidence>
<dbReference type="InterPro" id="IPR006121">
    <property type="entry name" value="HMA_dom"/>
</dbReference>
<dbReference type="InterPro" id="IPR017969">
    <property type="entry name" value="Heavy-metal-associated_CS"/>
</dbReference>
<dbReference type="STRING" id="244292.ABW17_19065"/>
<protein>
    <submittedName>
        <fullName evidence="3">Cation-transporting ATPase</fullName>
    </submittedName>
</protein>
<evidence type="ECO:0000256" key="1">
    <source>
        <dbReference type="ARBA" id="ARBA00022723"/>
    </source>
</evidence>
<dbReference type="InterPro" id="IPR036163">
    <property type="entry name" value="HMA_dom_sf"/>
</dbReference>
<dbReference type="InterPro" id="IPR000428">
    <property type="entry name" value="Cu-bd"/>
</dbReference>
<dbReference type="CDD" id="cd00371">
    <property type="entry name" value="HMA"/>
    <property type="match status" value="1"/>
</dbReference>
<dbReference type="GO" id="GO:0005507">
    <property type="term" value="F:copper ion binding"/>
    <property type="evidence" value="ECO:0007669"/>
    <property type="project" value="InterPro"/>
</dbReference>
<feature type="domain" description="HMA" evidence="2">
    <location>
        <begin position="2"/>
        <end position="67"/>
    </location>
</feature>